<dbReference type="EMBL" id="CP028843">
    <property type="protein sequence ID" value="AWB23203.1"/>
    <property type="molecule type" value="Genomic_DNA"/>
</dbReference>
<reference evidence="1 2" key="1">
    <citation type="submission" date="2018-04" db="EMBL/GenBank/DDBJ databases">
        <title>Methylobacterium sp. PR1016A genome.</title>
        <authorList>
            <person name="Park W."/>
        </authorList>
    </citation>
    <scope>NUCLEOTIDE SEQUENCE [LARGE SCALE GENOMIC DNA]</scope>
    <source>
        <strain evidence="1 2">PR1016A</strain>
    </source>
</reference>
<dbReference type="Gene3D" id="3.40.190.10">
    <property type="entry name" value="Periplasmic binding protein-like II"/>
    <property type="match status" value="2"/>
</dbReference>
<gene>
    <name evidence="1" type="ORF">DA075_21745</name>
</gene>
<name>A0A2R4WNV5_9HYPH</name>
<keyword evidence="2" id="KW-1185">Reference proteome</keyword>
<evidence type="ECO:0000313" key="2">
    <source>
        <dbReference type="Proteomes" id="UP000244755"/>
    </source>
</evidence>
<organism evidence="1 2">
    <name type="scientific">Methylobacterium currus</name>
    <dbReference type="NCBI Taxonomy" id="2051553"/>
    <lineage>
        <taxon>Bacteria</taxon>
        <taxon>Pseudomonadati</taxon>
        <taxon>Pseudomonadota</taxon>
        <taxon>Alphaproteobacteria</taxon>
        <taxon>Hyphomicrobiales</taxon>
        <taxon>Methylobacteriaceae</taxon>
        <taxon>Methylobacterium</taxon>
    </lineage>
</organism>
<dbReference type="AlphaFoldDB" id="A0A2R4WNV5"/>
<dbReference type="NCBIfam" id="TIGR02285">
    <property type="entry name" value="TIGR02285 family protein"/>
    <property type="match status" value="1"/>
</dbReference>
<dbReference type="SUPFAM" id="SSF53850">
    <property type="entry name" value="Periplasmic binding protein-like II"/>
    <property type="match status" value="1"/>
</dbReference>
<dbReference type="InterPro" id="IPR011972">
    <property type="entry name" value="CHP02285"/>
</dbReference>
<proteinExistence type="predicted"/>
<protein>
    <submittedName>
        <fullName evidence="1">ABC transporter substrate-binding protein</fullName>
    </submittedName>
</protein>
<accession>A0A2R4WNV5</accession>
<evidence type="ECO:0000313" key="1">
    <source>
        <dbReference type="EMBL" id="AWB23203.1"/>
    </source>
</evidence>
<dbReference type="Proteomes" id="UP000244755">
    <property type="component" value="Chromosome 1"/>
</dbReference>
<dbReference type="OrthoDB" id="8439154at2"/>
<dbReference type="KEGG" id="mee:DA075_21745"/>
<sequence length="328" mass="36412">MALTRGLLQDVPSSMTPTWVNLILNETTAYPADSSKDLADKLMVKGLGRIGLAVALALASSGSGRAGDAEFTRQITWPVYDAAPFMMTEGPDSNLGIFDQVRRLLSARLTDYTHSTLTVPFPRILTSVRNGEPWCFVGGVKTPEREAFAVFSRPVAMFHPLRVIVHASKRARFEGLEPLSLRTLLTEHRDLRTSMLRNRAMAPAVDALFRQYPPGQTHSEFAEALRMLLNDRLDYLIEYSSIAKYYNARQFGDSNAFVGLSFAESPEPVFARVMCAGTPWGREVVARIDAVLAAERPGPAYRRIVEAWAAPEDLPRIRAVYDTFLASD</sequence>